<evidence type="ECO:0008006" key="4">
    <source>
        <dbReference type="Google" id="ProtNLM"/>
    </source>
</evidence>
<dbReference type="Proteomes" id="UP000266673">
    <property type="component" value="Unassembled WGS sequence"/>
</dbReference>
<feature type="region of interest" description="Disordered" evidence="1">
    <location>
        <begin position="794"/>
        <end position="842"/>
    </location>
</feature>
<dbReference type="PANTHER" id="PTHR35385">
    <property type="entry name" value="PROTEIN B, PUTATIVE-RELATED-RELATED"/>
    <property type="match status" value="1"/>
</dbReference>
<feature type="compositionally biased region" description="Polar residues" evidence="1">
    <location>
        <begin position="799"/>
        <end position="811"/>
    </location>
</feature>
<evidence type="ECO:0000313" key="2">
    <source>
        <dbReference type="EMBL" id="RIB21214.1"/>
    </source>
</evidence>
<dbReference type="PANTHER" id="PTHR35385:SF2">
    <property type="entry name" value="PROTEIN B, PUTATIVE-RELATED"/>
    <property type="match status" value="1"/>
</dbReference>
<dbReference type="STRING" id="44941.A0A397VFI5"/>
<feature type="compositionally biased region" description="Basic and acidic residues" evidence="1">
    <location>
        <begin position="332"/>
        <end position="346"/>
    </location>
</feature>
<proteinExistence type="predicted"/>
<accession>A0A397VFI5</accession>
<comment type="caution">
    <text evidence="2">The sequence shown here is derived from an EMBL/GenBank/DDBJ whole genome shotgun (WGS) entry which is preliminary data.</text>
</comment>
<dbReference type="EMBL" id="QKWP01000373">
    <property type="protein sequence ID" value="RIB21214.1"/>
    <property type="molecule type" value="Genomic_DNA"/>
</dbReference>
<organism evidence="2 3">
    <name type="scientific">Gigaspora rosea</name>
    <dbReference type="NCBI Taxonomy" id="44941"/>
    <lineage>
        <taxon>Eukaryota</taxon>
        <taxon>Fungi</taxon>
        <taxon>Fungi incertae sedis</taxon>
        <taxon>Mucoromycota</taxon>
        <taxon>Glomeromycotina</taxon>
        <taxon>Glomeromycetes</taxon>
        <taxon>Diversisporales</taxon>
        <taxon>Gigasporaceae</taxon>
        <taxon>Gigaspora</taxon>
    </lineage>
</organism>
<keyword evidence="3" id="KW-1185">Reference proteome</keyword>
<name>A0A397VFI5_9GLOM</name>
<reference evidence="2 3" key="1">
    <citation type="submission" date="2018-06" db="EMBL/GenBank/DDBJ databases">
        <title>Comparative genomics reveals the genomic features of Rhizophagus irregularis, R. cerebriforme, R. diaphanum and Gigaspora rosea, and their symbiotic lifestyle signature.</title>
        <authorList>
            <person name="Morin E."/>
            <person name="San Clemente H."/>
            <person name="Chen E.C.H."/>
            <person name="De La Providencia I."/>
            <person name="Hainaut M."/>
            <person name="Kuo A."/>
            <person name="Kohler A."/>
            <person name="Murat C."/>
            <person name="Tang N."/>
            <person name="Roy S."/>
            <person name="Loubradou J."/>
            <person name="Henrissat B."/>
            <person name="Grigoriev I.V."/>
            <person name="Corradi N."/>
            <person name="Roux C."/>
            <person name="Martin F.M."/>
        </authorList>
    </citation>
    <scope>NUCLEOTIDE SEQUENCE [LARGE SCALE GENOMIC DNA]</scope>
    <source>
        <strain evidence="2 3">DAOM 194757</strain>
    </source>
</reference>
<gene>
    <name evidence="2" type="ORF">C2G38_2177236</name>
</gene>
<evidence type="ECO:0000256" key="1">
    <source>
        <dbReference type="SAM" id="MobiDB-lite"/>
    </source>
</evidence>
<dbReference type="OrthoDB" id="2443998at2759"/>
<dbReference type="AlphaFoldDB" id="A0A397VFI5"/>
<evidence type="ECO:0000313" key="3">
    <source>
        <dbReference type="Proteomes" id="UP000266673"/>
    </source>
</evidence>
<protein>
    <recommendedName>
        <fullName evidence="4">MULE transposase domain-containing protein</fullName>
    </recommendedName>
</protein>
<sequence>MKFWQQLKDLQNRTTKKDRDVANFLGITNPETVYIIRQGYDWERYQEAIGKKKKVKKKQFTPDLLENIAKETFSRKLALTLSETGTIDYRNKEIEQQILAFLNSIEEGTPTFCARLCRSICATEIKLLHLSMAFAFVNNTNEDTFINYIENGNTFTNYVKNIPTSHTRNTFTSHIDNMFTNHIDNTFTNQIDNTFTSHINNAFASHIDDIFANEVMQIDEEINRFAMNNHFGLNASSFEAIQSITDPVNMNDDGAIQSITNPVNISENEAIQSTMNPVNMNEDSFVWNSLPNFLQAIFLLNYSYIIQHIINLPPYYTNEEQSKSTMPQSKGYEIKGDSELKHPESARNRNTGCLATLHLRLERWRLSTSHPLEVNVCFKHNHIVNSAELLSFRCVNEKIRDKFIQMFCNGHSSASALYNHEDELHVSASSNENLIETLADRAVNPDYTYVLHLYEQYRNSQLGGPNGVSMFQRLSEEVLNYNLSVHKEVRESSEICYMDASASFEPLNTSVTLLYTSCVAGALPLGVFITSDELAITIEKAINLLKLILPEYAFFGQGRDLGLQNFLTDDSAAKRKALNVCWPQSNRLLCTFHILQAFWRWLYNLKHGIDKEDRINIMNQMKKIILWNRHQYWARCFCVDLLIRGNHTNNYVECGFGLLKDIIFARTKAYNSVQVFYFIIKNMERFYQCRLYEFAHRHPGHMEVAKRFLCLGWDTIDKNSIQRLSNANEFLIPSAPCKHQSAIAMKYHIKIINFLPSLTPEDRMIFGFVASGVSAKNCLFYAFLHTTSILIDQTDKQKTSQTEKNSQMNELKNNQTDEQKNNQTNNQKNNQKDNINRNINKNNKFREFEKNEIEIDNINNSSFDEFLEEIRNDYKNCGPQLRKAFETFTERYRAEKSLSIAQAISFLYNPNSSTQIKSGAAICVQPESVKRRKTRVGNSKRRYKTNKVNIFQEIPKCKAWQTNKKGHNLSNNILSNVLN</sequence>
<feature type="region of interest" description="Disordered" evidence="1">
    <location>
        <begin position="320"/>
        <end position="346"/>
    </location>
</feature>